<gene>
    <name evidence="7" type="ORF">A3K87_20010</name>
</gene>
<evidence type="ECO:0000313" key="8">
    <source>
        <dbReference type="Proteomes" id="UP000077852"/>
    </source>
</evidence>
<feature type="transmembrane region" description="Helical" evidence="6">
    <location>
        <begin position="223"/>
        <end position="247"/>
    </location>
</feature>
<name>A0AA91IA25_VARPD</name>
<proteinExistence type="predicted"/>
<feature type="transmembrane region" description="Helical" evidence="6">
    <location>
        <begin position="31"/>
        <end position="51"/>
    </location>
</feature>
<dbReference type="PANTHER" id="PTHR43370">
    <property type="entry name" value="SUGAR ABC TRANSPORTER INTEGRAL MEMBRANE PROTEIN-RELATED"/>
    <property type="match status" value="1"/>
</dbReference>
<evidence type="ECO:0000256" key="1">
    <source>
        <dbReference type="ARBA" id="ARBA00004651"/>
    </source>
</evidence>
<dbReference type="GO" id="GO:0022857">
    <property type="term" value="F:transmembrane transporter activity"/>
    <property type="evidence" value="ECO:0007669"/>
    <property type="project" value="InterPro"/>
</dbReference>
<keyword evidence="3 6" id="KW-0812">Transmembrane</keyword>
<keyword evidence="4 6" id="KW-1133">Transmembrane helix</keyword>
<evidence type="ECO:0000313" key="7">
    <source>
        <dbReference type="EMBL" id="OAK61897.1"/>
    </source>
</evidence>
<dbReference type="PANTHER" id="PTHR43370:SF1">
    <property type="entry name" value="GUANOSINE ABC TRANSPORTER PERMEASE PROTEIN NUPQ"/>
    <property type="match status" value="1"/>
</dbReference>
<dbReference type="RefSeq" id="WP_081269044.1">
    <property type="nucleotide sequence ID" value="NZ_LVHG01000054.1"/>
</dbReference>
<protein>
    <submittedName>
        <fullName evidence="7">ABC transporter permease</fullName>
    </submittedName>
</protein>
<comment type="subcellular location">
    <subcellularLocation>
        <location evidence="1">Cell membrane</location>
        <topology evidence="1">Multi-pass membrane protein</topology>
    </subcellularLocation>
</comment>
<dbReference type="Pfam" id="PF02653">
    <property type="entry name" value="BPD_transp_2"/>
    <property type="match status" value="1"/>
</dbReference>
<evidence type="ECO:0000256" key="2">
    <source>
        <dbReference type="ARBA" id="ARBA00022475"/>
    </source>
</evidence>
<dbReference type="InterPro" id="IPR001851">
    <property type="entry name" value="ABC_transp_permease"/>
</dbReference>
<evidence type="ECO:0000256" key="4">
    <source>
        <dbReference type="ARBA" id="ARBA00022989"/>
    </source>
</evidence>
<keyword evidence="2" id="KW-1003">Cell membrane</keyword>
<dbReference type="CDD" id="cd06580">
    <property type="entry name" value="TM_PBP1_transp_TpRbsC_like"/>
    <property type="match status" value="1"/>
</dbReference>
<feature type="transmembrane region" description="Helical" evidence="6">
    <location>
        <begin position="131"/>
        <end position="155"/>
    </location>
</feature>
<keyword evidence="5 6" id="KW-0472">Membrane</keyword>
<dbReference type="AlphaFoldDB" id="A0AA91IA25"/>
<feature type="transmembrane region" description="Helical" evidence="6">
    <location>
        <begin position="186"/>
        <end position="211"/>
    </location>
</feature>
<dbReference type="EMBL" id="LVHG01000054">
    <property type="protein sequence ID" value="OAK61897.1"/>
    <property type="molecule type" value="Genomic_DNA"/>
</dbReference>
<evidence type="ECO:0000256" key="5">
    <source>
        <dbReference type="ARBA" id="ARBA00023136"/>
    </source>
</evidence>
<feature type="transmembrane region" description="Helical" evidence="6">
    <location>
        <begin position="57"/>
        <end position="78"/>
    </location>
</feature>
<dbReference type="GO" id="GO:0005886">
    <property type="term" value="C:plasma membrane"/>
    <property type="evidence" value="ECO:0007669"/>
    <property type="project" value="UniProtKB-SubCell"/>
</dbReference>
<accession>A0AA91IA25</accession>
<reference evidence="7 8" key="1">
    <citation type="submission" date="2016-03" db="EMBL/GenBank/DDBJ databases">
        <title>Genome sequence of Variovorax paradoxus KB5.</title>
        <authorList>
            <person name="Jeong H."/>
            <person name="Hong C.E."/>
            <person name="Jo S.H."/>
            <person name="Park J.M."/>
        </authorList>
    </citation>
    <scope>NUCLEOTIDE SEQUENCE [LARGE SCALE GENOMIC DNA]</scope>
    <source>
        <strain evidence="7 8">KB5</strain>
    </source>
</reference>
<sequence length="300" mass="30686">MTDTLVSILISGTPLVYVTLAGVLAQRAGIWNLGLEGLMIIGSCALIVGIVQTGSFAQAMLIAAGLCVAASALLWWVVERLKANPIIAGLGLTGLGLGGTSLAIQALYDSEATVTAPFGIPKLNSLTSVDLGAFGGLSVFVLFMPVAVWLVWLLLERTRLGLQMSASGEHPFAARSVGVNPGRMRLLALALGGVLCAIGGAELAGGSLQIFSQNMTAGRGFMAFAAVIFGAGSALGATAAALFFAVVSALGIRAQLMYGGAISNDLLQSLPYLATIFGVWLSTKLRGGLGSIRGTAEMRD</sequence>
<dbReference type="Proteomes" id="UP000077852">
    <property type="component" value="Unassembled WGS sequence"/>
</dbReference>
<evidence type="ECO:0000256" key="6">
    <source>
        <dbReference type="SAM" id="Phobius"/>
    </source>
</evidence>
<organism evidence="7 8">
    <name type="scientific">Variovorax paradoxus</name>
    <dbReference type="NCBI Taxonomy" id="34073"/>
    <lineage>
        <taxon>Bacteria</taxon>
        <taxon>Pseudomonadati</taxon>
        <taxon>Pseudomonadota</taxon>
        <taxon>Betaproteobacteria</taxon>
        <taxon>Burkholderiales</taxon>
        <taxon>Comamonadaceae</taxon>
        <taxon>Variovorax</taxon>
    </lineage>
</organism>
<feature type="transmembrane region" description="Helical" evidence="6">
    <location>
        <begin position="85"/>
        <end position="108"/>
    </location>
</feature>
<feature type="transmembrane region" description="Helical" evidence="6">
    <location>
        <begin position="6"/>
        <end position="24"/>
    </location>
</feature>
<evidence type="ECO:0000256" key="3">
    <source>
        <dbReference type="ARBA" id="ARBA00022692"/>
    </source>
</evidence>
<comment type="caution">
    <text evidence="7">The sequence shown here is derived from an EMBL/GenBank/DDBJ whole genome shotgun (WGS) entry which is preliminary data.</text>
</comment>